<dbReference type="InterPro" id="IPR050679">
    <property type="entry name" value="Bact_HTH_transcr_reg"/>
</dbReference>
<dbReference type="CDD" id="cd07377">
    <property type="entry name" value="WHTH_GntR"/>
    <property type="match status" value="1"/>
</dbReference>
<dbReference type="Gene3D" id="3.40.1410.10">
    <property type="entry name" value="Chorismate lyase-like"/>
    <property type="match status" value="1"/>
</dbReference>
<dbReference type="GO" id="GO:0045892">
    <property type="term" value="P:negative regulation of DNA-templated transcription"/>
    <property type="evidence" value="ECO:0007669"/>
    <property type="project" value="TreeGrafter"/>
</dbReference>
<dbReference type="SMART" id="SM00866">
    <property type="entry name" value="UTRA"/>
    <property type="match status" value="1"/>
</dbReference>
<evidence type="ECO:0000256" key="1">
    <source>
        <dbReference type="ARBA" id="ARBA00023015"/>
    </source>
</evidence>
<feature type="domain" description="HTH gntR-type" evidence="4">
    <location>
        <begin position="3"/>
        <end position="71"/>
    </location>
</feature>
<dbReference type="Pfam" id="PF00392">
    <property type="entry name" value="GntR"/>
    <property type="match status" value="1"/>
</dbReference>
<proteinExistence type="predicted"/>
<dbReference type="GO" id="GO:0003700">
    <property type="term" value="F:DNA-binding transcription factor activity"/>
    <property type="evidence" value="ECO:0007669"/>
    <property type="project" value="InterPro"/>
</dbReference>
<reference evidence="5" key="1">
    <citation type="journal article" date="2021" name="PeerJ">
        <title>Extensive microbial diversity within the chicken gut microbiome revealed by metagenomics and culture.</title>
        <authorList>
            <person name="Gilroy R."/>
            <person name="Ravi A."/>
            <person name="Getino M."/>
            <person name="Pursley I."/>
            <person name="Horton D.L."/>
            <person name="Alikhan N.F."/>
            <person name="Baker D."/>
            <person name="Gharbi K."/>
            <person name="Hall N."/>
            <person name="Watson M."/>
            <person name="Adriaenssens E.M."/>
            <person name="Foster-Nyarko E."/>
            <person name="Jarju S."/>
            <person name="Secka A."/>
            <person name="Antonio M."/>
            <person name="Oren A."/>
            <person name="Chaudhuri R.R."/>
            <person name="La Ragione R."/>
            <person name="Hildebrand F."/>
            <person name="Pallen M.J."/>
        </authorList>
    </citation>
    <scope>NUCLEOTIDE SEQUENCE</scope>
    <source>
        <strain evidence="5">CHK191-13928</strain>
    </source>
</reference>
<dbReference type="SUPFAM" id="SSF46785">
    <property type="entry name" value="Winged helix' DNA-binding domain"/>
    <property type="match status" value="1"/>
</dbReference>
<dbReference type="GO" id="GO:0003677">
    <property type="term" value="F:DNA binding"/>
    <property type="evidence" value="ECO:0007669"/>
    <property type="project" value="UniProtKB-KW"/>
</dbReference>
<dbReference type="SMART" id="SM00345">
    <property type="entry name" value="HTH_GNTR"/>
    <property type="match status" value="1"/>
</dbReference>
<dbReference type="EMBL" id="DXEM01000007">
    <property type="protein sequence ID" value="HIX67002.1"/>
    <property type="molecule type" value="Genomic_DNA"/>
</dbReference>
<dbReference type="AlphaFoldDB" id="A0A9D2B996"/>
<accession>A0A9D2B996</accession>
<sequence length="246" mass="29043">MAAAKYHHIYEILRERIESEEYPRSSTLPSEHTLIEEFDCSRNTIRRAIGLLAENGYVQSLQGKGVNIIYQPKDQSEFLFDEIESLKEAATRNKKDYETKIICFAELTVDERINQRTAFPVGKEIYYIQRVRYFNGTALIIDHNYFLKDIVGELTPEIAQYSIYEYIEKTLGEKIVTTKRKMTVERMTQIDEKYMDMKDYNCLAVVSSWTYNGDGIIFEFTQSRHRPDKFAFYDQAQRMKHPHYST</sequence>
<dbReference type="Gene3D" id="1.10.10.10">
    <property type="entry name" value="Winged helix-like DNA-binding domain superfamily/Winged helix DNA-binding domain"/>
    <property type="match status" value="1"/>
</dbReference>
<keyword evidence="1" id="KW-0805">Transcription regulation</keyword>
<dbReference type="SUPFAM" id="SSF64288">
    <property type="entry name" value="Chorismate lyase-like"/>
    <property type="match status" value="1"/>
</dbReference>
<dbReference type="PANTHER" id="PTHR44846:SF12">
    <property type="entry name" value="HTH-TYPE TRANSCRIPTIONAL REGULATOR TRER"/>
    <property type="match status" value="1"/>
</dbReference>
<dbReference type="InterPro" id="IPR036388">
    <property type="entry name" value="WH-like_DNA-bd_sf"/>
</dbReference>
<dbReference type="Proteomes" id="UP000886721">
    <property type="component" value="Unassembled WGS sequence"/>
</dbReference>
<dbReference type="InterPro" id="IPR000524">
    <property type="entry name" value="Tscrpt_reg_HTH_GntR"/>
</dbReference>
<dbReference type="InterPro" id="IPR036390">
    <property type="entry name" value="WH_DNA-bd_sf"/>
</dbReference>
<gene>
    <name evidence="5" type="ORF">H9735_02600</name>
</gene>
<keyword evidence="3" id="KW-0804">Transcription</keyword>
<dbReference type="InterPro" id="IPR011663">
    <property type="entry name" value="UTRA"/>
</dbReference>
<evidence type="ECO:0000256" key="3">
    <source>
        <dbReference type="ARBA" id="ARBA00023163"/>
    </source>
</evidence>
<dbReference type="InterPro" id="IPR028978">
    <property type="entry name" value="Chorismate_lyase_/UTRA_dom_sf"/>
</dbReference>
<evidence type="ECO:0000256" key="2">
    <source>
        <dbReference type="ARBA" id="ARBA00023125"/>
    </source>
</evidence>
<dbReference type="Pfam" id="PF07702">
    <property type="entry name" value="UTRA"/>
    <property type="match status" value="1"/>
</dbReference>
<organism evidence="5 6">
    <name type="scientific">Candidatus Anaerostipes excrementavium</name>
    <dbReference type="NCBI Taxonomy" id="2838463"/>
    <lineage>
        <taxon>Bacteria</taxon>
        <taxon>Bacillati</taxon>
        <taxon>Bacillota</taxon>
        <taxon>Clostridia</taxon>
        <taxon>Lachnospirales</taxon>
        <taxon>Lachnospiraceae</taxon>
        <taxon>Anaerostipes</taxon>
    </lineage>
</organism>
<comment type="caution">
    <text evidence="5">The sequence shown here is derived from an EMBL/GenBank/DDBJ whole genome shotgun (WGS) entry which is preliminary data.</text>
</comment>
<name>A0A9D2B996_9FIRM</name>
<dbReference type="PROSITE" id="PS50949">
    <property type="entry name" value="HTH_GNTR"/>
    <property type="match status" value="1"/>
</dbReference>
<protein>
    <submittedName>
        <fullName evidence="5">UTRA domain-containing protein</fullName>
    </submittedName>
</protein>
<dbReference type="PRINTS" id="PR00035">
    <property type="entry name" value="HTHGNTR"/>
</dbReference>
<evidence type="ECO:0000313" key="5">
    <source>
        <dbReference type="EMBL" id="HIX67002.1"/>
    </source>
</evidence>
<keyword evidence="2" id="KW-0238">DNA-binding</keyword>
<evidence type="ECO:0000259" key="4">
    <source>
        <dbReference type="PROSITE" id="PS50949"/>
    </source>
</evidence>
<dbReference type="PANTHER" id="PTHR44846">
    <property type="entry name" value="MANNOSYL-D-GLYCERATE TRANSPORT/METABOLISM SYSTEM REPRESSOR MNGR-RELATED"/>
    <property type="match status" value="1"/>
</dbReference>
<reference evidence="5" key="2">
    <citation type="submission" date="2021-04" db="EMBL/GenBank/DDBJ databases">
        <authorList>
            <person name="Gilroy R."/>
        </authorList>
    </citation>
    <scope>NUCLEOTIDE SEQUENCE</scope>
    <source>
        <strain evidence="5">CHK191-13928</strain>
    </source>
</reference>
<evidence type="ECO:0000313" key="6">
    <source>
        <dbReference type="Proteomes" id="UP000886721"/>
    </source>
</evidence>